<feature type="transmembrane region" description="Helical" evidence="14">
    <location>
        <begin position="27"/>
        <end position="46"/>
    </location>
</feature>
<dbReference type="Gene3D" id="2.60.470.10">
    <property type="entry name" value="Acid-sensing ion channels like domains"/>
    <property type="match status" value="1"/>
</dbReference>
<keyword evidence="9 14" id="KW-0472">Membrane</keyword>
<dbReference type="InterPro" id="IPR001873">
    <property type="entry name" value="ENaC"/>
</dbReference>
<dbReference type="GO" id="GO:0005886">
    <property type="term" value="C:plasma membrane"/>
    <property type="evidence" value="ECO:0007669"/>
    <property type="project" value="TreeGrafter"/>
</dbReference>
<dbReference type="PANTHER" id="PTHR11690:SF296">
    <property type="entry name" value="DEGENERIN-LIKE PROTEIN DEL-10"/>
    <property type="match status" value="1"/>
</dbReference>
<keyword evidence="7" id="KW-0915">Sodium</keyword>
<keyword evidence="16" id="KW-1185">Reference proteome</keyword>
<evidence type="ECO:0000256" key="9">
    <source>
        <dbReference type="ARBA" id="ARBA00023136"/>
    </source>
</evidence>
<comment type="subcellular location">
    <subcellularLocation>
        <location evidence="1">Membrane</location>
        <topology evidence="1">Multi-pass membrane protein</topology>
    </subcellularLocation>
</comment>
<dbReference type="AlphaFoldDB" id="A0AA36CJQ8"/>
<evidence type="ECO:0000256" key="10">
    <source>
        <dbReference type="ARBA" id="ARBA00023180"/>
    </source>
</evidence>
<dbReference type="GO" id="GO:0015280">
    <property type="term" value="F:ligand-gated sodium channel activity"/>
    <property type="evidence" value="ECO:0007669"/>
    <property type="project" value="TreeGrafter"/>
</dbReference>
<keyword evidence="8 13" id="KW-0406">Ion transport</keyword>
<keyword evidence="10" id="KW-0325">Glycoprotein</keyword>
<dbReference type="PANTHER" id="PTHR11690">
    <property type="entry name" value="AMILORIDE-SENSITIVE SODIUM CHANNEL-RELATED"/>
    <property type="match status" value="1"/>
</dbReference>
<keyword evidence="6 14" id="KW-1133">Transmembrane helix</keyword>
<evidence type="ECO:0000256" key="7">
    <source>
        <dbReference type="ARBA" id="ARBA00023053"/>
    </source>
</evidence>
<evidence type="ECO:0000256" key="14">
    <source>
        <dbReference type="SAM" id="Phobius"/>
    </source>
</evidence>
<proteinExistence type="inferred from homology"/>
<evidence type="ECO:0000313" key="15">
    <source>
        <dbReference type="EMBL" id="CAJ0569629.1"/>
    </source>
</evidence>
<evidence type="ECO:0000256" key="8">
    <source>
        <dbReference type="ARBA" id="ARBA00023065"/>
    </source>
</evidence>
<name>A0AA36CJQ8_9BILA</name>
<keyword evidence="11 13" id="KW-0739">Sodium transport</keyword>
<organism evidence="15 16">
    <name type="scientific">Mesorhabditis spiculigera</name>
    <dbReference type="NCBI Taxonomy" id="96644"/>
    <lineage>
        <taxon>Eukaryota</taxon>
        <taxon>Metazoa</taxon>
        <taxon>Ecdysozoa</taxon>
        <taxon>Nematoda</taxon>
        <taxon>Chromadorea</taxon>
        <taxon>Rhabditida</taxon>
        <taxon>Rhabditina</taxon>
        <taxon>Rhabditomorpha</taxon>
        <taxon>Rhabditoidea</taxon>
        <taxon>Rhabditidae</taxon>
        <taxon>Mesorhabditinae</taxon>
        <taxon>Mesorhabditis</taxon>
    </lineage>
</organism>
<evidence type="ECO:0000256" key="6">
    <source>
        <dbReference type="ARBA" id="ARBA00022989"/>
    </source>
</evidence>
<feature type="transmembrane region" description="Helical" evidence="14">
    <location>
        <begin position="628"/>
        <end position="651"/>
    </location>
</feature>
<keyword evidence="12 13" id="KW-0407">Ion channel</keyword>
<accession>A0AA36CJQ8</accession>
<dbReference type="Pfam" id="PF00858">
    <property type="entry name" value="ASC"/>
    <property type="match status" value="2"/>
</dbReference>
<evidence type="ECO:0000256" key="5">
    <source>
        <dbReference type="ARBA" id="ARBA00022692"/>
    </source>
</evidence>
<dbReference type="PRINTS" id="PR01078">
    <property type="entry name" value="AMINACHANNEL"/>
</dbReference>
<evidence type="ECO:0000256" key="1">
    <source>
        <dbReference type="ARBA" id="ARBA00004141"/>
    </source>
</evidence>
<evidence type="ECO:0000256" key="11">
    <source>
        <dbReference type="ARBA" id="ARBA00023201"/>
    </source>
</evidence>
<dbReference type="Proteomes" id="UP001177023">
    <property type="component" value="Unassembled WGS sequence"/>
</dbReference>
<comment type="similarity">
    <text evidence="2 13">Belongs to the amiloride-sensitive sodium channel (TC 1.A.6) family.</text>
</comment>
<keyword evidence="3 13" id="KW-0813">Transport</keyword>
<evidence type="ECO:0000313" key="16">
    <source>
        <dbReference type="Proteomes" id="UP001177023"/>
    </source>
</evidence>
<keyword evidence="4 13" id="KW-0894">Sodium channel</keyword>
<dbReference type="Gene3D" id="1.10.287.770">
    <property type="entry name" value="YojJ-like"/>
    <property type="match status" value="1"/>
</dbReference>
<sequence>MVEKDEAKDLYDDIQLTGLKYLKEKNVAVRCIWGAVVVLFIALTIYQIQSQLADFLEYPVVTNIEAEYPEKIFFPAIAICNNNQYSLGYLATEDILERYPEERDIEFGWPLFKTNKNNFEFSAIVSLWDMPADKFLREALPPLKATILSCHLPNGTECNPKMWKLIWTINGLCWAFNNARDDRLVIEQPGLSQGLKLVLNAESYDRPLTCGVPGNMQAENGFKVLVYNQTEIPVSTASGISVAPGQSTNIPLKIVHRTKLPGTGCRVQTQESLDAANDYFNGNNIRSCHGRIYHEEFERSCNCTFRHLYTGLEVIPEGDICDVEQYFTCILYVQKNIAALTENRTKTECIPTCEQVEFLAQQDTSELPKNLMSSMIFDKRITTIQQRLVGVGPDGKRIFKEEPVDCEKSGFLTTEQEWVPHGWDDERLNGTQGRAFLLTNLSAVVNWRDLKSLELFEQGYDNWWLGESTKDQFALLVDAVNLDYLFDNKFPKHWRQPIDKLLDDAWTALLHDIDAIGDAMQEAHSNNDSLLTNGTLDEVAAKNQDCIVKLISAFDNLRAGLEYNYLDYLKSFHVAFSDHLKRYHNKFKLDDEFKKQNMAIVNIYIRSNTIEKWTQKWQYTFWSLACDVGGALGLFIGVSVASLLEIFYVLYRHLQQRKRRKQYESKHEMELNKLEKE</sequence>
<keyword evidence="5 13" id="KW-0812">Transmembrane</keyword>
<evidence type="ECO:0000256" key="4">
    <source>
        <dbReference type="ARBA" id="ARBA00022461"/>
    </source>
</evidence>
<reference evidence="15" key="1">
    <citation type="submission" date="2023-06" db="EMBL/GenBank/DDBJ databases">
        <authorList>
            <person name="Delattre M."/>
        </authorList>
    </citation>
    <scope>NUCLEOTIDE SEQUENCE</scope>
    <source>
        <strain evidence="15">AF72</strain>
    </source>
</reference>
<evidence type="ECO:0000256" key="13">
    <source>
        <dbReference type="RuleBase" id="RU000679"/>
    </source>
</evidence>
<evidence type="ECO:0000256" key="12">
    <source>
        <dbReference type="ARBA" id="ARBA00023303"/>
    </source>
</evidence>
<evidence type="ECO:0000256" key="2">
    <source>
        <dbReference type="ARBA" id="ARBA00007193"/>
    </source>
</evidence>
<protein>
    <submittedName>
        <fullName evidence="15">Uncharacterized protein</fullName>
    </submittedName>
</protein>
<dbReference type="EMBL" id="CATQJA010002087">
    <property type="protein sequence ID" value="CAJ0569629.1"/>
    <property type="molecule type" value="Genomic_DNA"/>
</dbReference>
<comment type="caution">
    <text evidence="15">The sequence shown here is derived from an EMBL/GenBank/DDBJ whole genome shotgun (WGS) entry which is preliminary data.</text>
</comment>
<evidence type="ECO:0000256" key="3">
    <source>
        <dbReference type="ARBA" id="ARBA00022448"/>
    </source>
</evidence>
<feature type="non-terminal residue" evidence="15">
    <location>
        <position position="1"/>
    </location>
</feature>
<gene>
    <name evidence="15" type="ORF">MSPICULIGERA_LOCUS8099</name>
</gene>